<dbReference type="InterPro" id="IPR012338">
    <property type="entry name" value="Beta-lactam/transpept-like"/>
</dbReference>
<dbReference type="GO" id="GO:0016787">
    <property type="term" value="F:hydrolase activity"/>
    <property type="evidence" value="ECO:0007669"/>
    <property type="project" value="UniProtKB-KW"/>
</dbReference>
<dbReference type="InterPro" id="IPR001466">
    <property type="entry name" value="Beta-lactam-related"/>
</dbReference>
<protein>
    <submittedName>
        <fullName evidence="2">Serine hydrolase</fullName>
    </submittedName>
</protein>
<dbReference type="Pfam" id="PF00144">
    <property type="entry name" value="Beta-lactamase"/>
    <property type="match status" value="1"/>
</dbReference>
<accession>A0A372JGK9</accession>
<proteinExistence type="predicted"/>
<organism evidence="2 3">
    <name type="scientific">Actinomadura logoneensis</name>
    <dbReference type="NCBI Taxonomy" id="2293572"/>
    <lineage>
        <taxon>Bacteria</taxon>
        <taxon>Bacillati</taxon>
        <taxon>Actinomycetota</taxon>
        <taxon>Actinomycetes</taxon>
        <taxon>Streptosporangiales</taxon>
        <taxon>Thermomonosporaceae</taxon>
        <taxon>Actinomadura</taxon>
    </lineage>
</organism>
<sequence>GATRPVDAAHWAERLTALAARHGVPGAGLGILADGEVTEAATGLANAGARIEATTDTLWQIGSISKVWTATVAMMLVDEGVLELDTPVTSVLPGLRLGTPELTERVTLRHLLSHTSGIDGDFFVDTGRGDDCLERYAERLAGVGANHPVGATMSYCNAGFTLTGRILEHVTGVQWDRLMHERLYAPLGLTRTATLPEDVLRHRAAAGHIGEPPVVAPHWTLMRSAGPAGLICSTPREVLAFARLHLDGGLAPDGARLLSEDAAREMRAAQVALPDTHTLGDAWGLGWILMEWSGRRMYGHDGNTIGQSAFLRVLPDAGLAVCLLTNGGDTLSLYQDLYGEIFAELADVELPRLPEPAADPAPDDLSRYVGVYERASSRMEVFERDGGLVLRSVVTGELAEMLPEEERLQEEPLRAFEPGVFLVQRSGVGGWWPVTFYTLDDGSQYVHHGVRATPKVG</sequence>
<dbReference type="PANTHER" id="PTHR46825">
    <property type="entry name" value="D-ALANYL-D-ALANINE-CARBOXYPEPTIDASE/ENDOPEPTIDASE AMPH"/>
    <property type="match status" value="1"/>
</dbReference>
<dbReference type="Proteomes" id="UP000261811">
    <property type="component" value="Unassembled WGS sequence"/>
</dbReference>
<dbReference type="AlphaFoldDB" id="A0A372JGK9"/>
<keyword evidence="2" id="KW-0378">Hydrolase</keyword>
<name>A0A372JGK9_9ACTN</name>
<dbReference type="OrthoDB" id="262125at2"/>
<dbReference type="InterPro" id="IPR050491">
    <property type="entry name" value="AmpC-like"/>
</dbReference>
<reference evidence="2 3" key="1">
    <citation type="submission" date="2018-08" db="EMBL/GenBank/DDBJ databases">
        <title>Actinomadura jelena sp. nov., a novel Actinomycete isolated from soil in Chad.</title>
        <authorList>
            <person name="Shi L."/>
        </authorList>
    </citation>
    <scope>NUCLEOTIDE SEQUENCE [LARGE SCALE GENOMIC DNA]</scope>
    <source>
        <strain evidence="2 3">NEAU-G17</strain>
    </source>
</reference>
<evidence type="ECO:0000313" key="2">
    <source>
        <dbReference type="EMBL" id="RFU39155.1"/>
    </source>
</evidence>
<dbReference type="Gene3D" id="3.40.710.10">
    <property type="entry name" value="DD-peptidase/beta-lactamase superfamily"/>
    <property type="match status" value="1"/>
</dbReference>
<dbReference type="RefSeq" id="WP_117359555.1">
    <property type="nucleotide sequence ID" value="NZ_QURH01000535.1"/>
</dbReference>
<comment type="caution">
    <text evidence="2">The sequence shown here is derived from an EMBL/GenBank/DDBJ whole genome shotgun (WGS) entry which is preliminary data.</text>
</comment>
<keyword evidence="3" id="KW-1185">Reference proteome</keyword>
<gene>
    <name evidence="2" type="ORF">DZF91_23895</name>
</gene>
<feature type="non-terminal residue" evidence="2">
    <location>
        <position position="1"/>
    </location>
</feature>
<feature type="domain" description="Beta-lactamase-related" evidence="1">
    <location>
        <begin position="14"/>
        <end position="331"/>
    </location>
</feature>
<dbReference type="EMBL" id="QURH01000535">
    <property type="protein sequence ID" value="RFU39155.1"/>
    <property type="molecule type" value="Genomic_DNA"/>
</dbReference>
<dbReference type="SUPFAM" id="SSF56601">
    <property type="entry name" value="beta-lactamase/transpeptidase-like"/>
    <property type="match status" value="1"/>
</dbReference>
<dbReference type="PANTHER" id="PTHR46825:SF9">
    <property type="entry name" value="BETA-LACTAMASE-RELATED DOMAIN-CONTAINING PROTEIN"/>
    <property type="match status" value="1"/>
</dbReference>
<evidence type="ECO:0000313" key="3">
    <source>
        <dbReference type="Proteomes" id="UP000261811"/>
    </source>
</evidence>
<evidence type="ECO:0000259" key="1">
    <source>
        <dbReference type="Pfam" id="PF00144"/>
    </source>
</evidence>